<protein>
    <submittedName>
        <fullName evidence="4">Uncharacterized protein</fullName>
    </submittedName>
</protein>
<evidence type="ECO:0000313" key="4">
    <source>
        <dbReference type="EMBL" id="HIU29663.1"/>
    </source>
</evidence>
<feature type="chain" id="PRO_5039260546" evidence="3">
    <location>
        <begin position="25"/>
        <end position="250"/>
    </location>
</feature>
<keyword evidence="2" id="KW-1133">Transmembrane helix</keyword>
<sequence>MKKLIALVISCVLALSAFLLPAAAAGDLEIDFSTLDTSKKGSQTTIHVFSPAGYTDTVIQFGGPENYVSLGEIDLSQYGSVTIEYGADMNAVFESSDGTMSYVALTSYEGPIAELKDGDEVYTLVDGVDIIGQGELEEVTGNWAGGSNTLTFEFNTNYNGEVFLSQLPARDLGIDEPYGRGDGIAITSITFHEKEGGTTEPSDPSEPSTPSDPSDPSDETPPETGDAHIIFAVAAAGIALTVLIRKKVTV</sequence>
<dbReference type="Proteomes" id="UP000824089">
    <property type="component" value="Unassembled WGS sequence"/>
</dbReference>
<feature type="transmembrane region" description="Helical" evidence="2">
    <location>
        <begin position="227"/>
        <end position="244"/>
    </location>
</feature>
<reference evidence="4" key="2">
    <citation type="journal article" date="2021" name="PeerJ">
        <title>Extensive microbial diversity within the chicken gut microbiome revealed by metagenomics and culture.</title>
        <authorList>
            <person name="Gilroy R."/>
            <person name="Ravi A."/>
            <person name="Getino M."/>
            <person name="Pursley I."/>
            <person name="Horton D.L."/>
            <person name="Alikhan N.F."/>
            <person name="Baker D."/>
            <person name="Gharbi K."/>
            <person name="Hall N."/>
            <person name="Watson M."/>
            <person name="Adriaenssens E.M."/>
            <person name="Foster-Nyarko E."/>
            <person name="Jarju S."/>
            <person name="Secka A."/>
            <person name="Antonio M."/>
            <person name="Oren A."/>
            <person name="Chaudhuri R.R."/>
            <person name="La Ragione R."/>
            <person name="Hildebrand F."/>
            <person name="Pallen M.J."/>
        </authorList>
    </citation>
    <scope>NUCLEOTIDE SEQUENCE</scope>
    <source>
        <strain evidence="4">CHK195-4489</strain>
    </source>
</reference>
<accession>A0A9D1LAW8</accession>
<evidence type="ECO:0000313" key="5">
    <source>
        <dbReference type="Proteomes" id="UP000824089"/>
    </source>
</evidence>
<keyword evidence="3" id="KW-0732">Signal</keyword>
<evidence type="ECO:0000256" key="2">
    <source>
        <dbReference type="SAM" id="Phobius"/>
    </source>
</evidence>
<evidence type="ECO:0000256" key="1">
    <source>
        <dbReference type="SAM" id="MobiDB-lite"/>
    </source>
</evidence>
<evidence type="ECO:0000256" key="3">
    <source>
        <dbReference type="SAM" id="SignalP"/>
    </source>
</evidence>
<organism evidence="4 5">
    <name type="scientific">Candidatus Egerieisoma faecipullorum</name>
    <dbReference type="NCBI Taxonomy" id="2840963"/>
    <lineage>
        <taxon>Bacteria</taxon>
        <taxon>Bacillati</taxon>
        <taxon>Bacillota</taxon>
        <taxon>Clostridia</taxon>
        <taxon>Eubacteriales</taxon>
        <taxon>Clostridiaceae</taxon>
        <taxon>Clostridiaceae incertae sedis</taxon>
        <taxon>Candidatus Egerieisoma</taxon>
    </lineage>
</organism>
<dbReference type="AlphaFoldDB" id="A0A9D1LAW8"/>
<comment type="caution">
    <text evidence="4">The sequence shown here is derived from an EMBL/GenBank/DDBJ whole genome shotgun (WGS) entry which is preliminary data.</text>
</comment>
<dbReference type="EMBL" id="DVMM01000103">
    <property type="protein sequence ID" value="HIU29663.1"/>
    <property type="molecule type" value="Genomic_DNA"/>
</dbReference>
<feature type="signal peptide" evidence="3">
    <location>
        <begin position="1"/>
        <end position="24"/>
    </location>
</feature>
<gene>
    <name evidence="4" type="ORF">IAD50_05140</name>
</gene>
<keyword evidence="2" id="KW-0472">Membrane</keyword>
<proteinExistence type="predicted"/>
<reference evidence="4" key="1">
    <citation type="submission" date="2020-10" db="EMBL/GenBank/DDBJ databases">
        <authorList>
            <person name="Gilroy R."/>
        </authorList>
    </citation>
    <scope>NUCLEOTIDE SEQUENCE</scope>
    <source>
        <strain evidence="4">CHK195-4489</strain>
    </source>
</reference>
<keyword evidence="2" id="KW-0812">Transmembrane</keyword>
<feature type="compositionally biased region" description="Low complexity" evidence="1">
    <location>
        <begin position="198"/>
        <end position="214"/>
    </location>
</feature>
<name>A0A9D1LAW8_9CLOT</name>
<feature type="region of interest" description="Disordered" evidence="1">
    <location>
        <begin position="194"/>
        <end position="225"/>
    </location>
</feature>